<keyword evidence="2" id="KW-0863">Zinc-finger</keyword>
<feature type="compositionally biased region" description="Acidic residues" evidence="3">
    <location>
        <begin position="371"/>
        <end position="382"/>
    </location>
</feature>
<name>A0A9Q3GW15_9BASI</name>
<proteinExistence type="predicted"/>
<dbReference type="OrthoDB" id="2507294at2759"/>
<evidence type="ECO:0000313" key="5">
    <source>
        <dbReference type="EMBL" id="MBW0482006.1"/>
    </source>
</evidence>
<dbReference type="AlphaFoldDB" id="A0A9Q3GW15"/>
<dbReference type="InterPro" id="IPR001878">
    <property type="entry name" value="Znf_CCHC"/>
</dbReference>
<feature type="domain" description="CCHC-type" evidence="4">
    <location>
        <begin position="342"/>
        <end position="357"/>
    </location>
</feature>
<keyword evidence="2" id="KW-0479">Metal-binding</keyword>
<dbReference type="GO" id="GO:0006397">
    <property type="term" value="P:mRNA processing"/>
    <property type="evidence" value="ECO:0007669"/>
    <property type="project" value="UniProtKB-KW"/>
</dbReference>
<evidence type="ECO:0000259" key="4">
    <source>
        <dbReference type="PROSITE" id="PS50158"/>
    </source>
</evidence>
<feature type="region of interest" description="Disordered" evidence="3">
    <location>
        <begin position="368"/>
        <end position="395"/>
    </location>
</feature>
<dbReference type="Proteomes" id="UP000765509">
    <property type="component" value="Unassembled WGS sequence"/>
</dbReference>
<evidence type="ECO:0000256" key="2">
    <source>
        <dbReference type="PROSITE-ProRule" id="PRU00047"/>
    </source>
</evidence>
<keyword evidence="2" id="KW-0862">Zinc</keyword>
<dbReference type="GO" id="GO:0003676">
    <property type="term" value="F:nucleic acid binding"/>
    <property type="evidence" value="ECO:0007669"/>
    <property type="project" value="InterPro"/>
</dbReference>
<protein>
    <recommendedName>
        <fullName evidence="4">CCHC-type domain-containing protein</fullName>
    </recommendedName>
</protein>
<dbReference type="InterPro" id="IPR036875">
    <property type="entry name" value="Znf_CCHC_sf"/>
</dbReference>
<sequence length="463" mass="53843">MSQYAEQTQKQLAELEESHERMKELTAFMDKIVKNFQEGHSQLSKASEETNKILNLVFEEQHHRKRDTDCLDQDIKRLLNVYHSMKPQPQGGVIDYPYHQDDIKPDAMVMNKARSPSKYQDGDNMSYSEKEALNQLPEASSWPKFSGTGGNDHMELIDYIYGLFIDVPSIPDYWITARISTAFKVHASIWYKEMKGIHCRRNWPWWKSQIIQKYSNGTWICQKTMSFYNDKHSVDKDPYEWCLRQSKRLTAIDPQMKIQMRNHKLLTQHPGKLEHAVKCRCNQNCTLDDISNTLQDIRKRTNVGKLNPYKSSGFKEKQPFRVEFKDKPKERVEEVAKKNNSCHSCGSTDHYSNNCPKAKKKVYAIEKVPEEESPTEDSESDSMGDAIREPSDDYQDPREEFLVEYQEEAPLEIQDIQLEAGMPQDTANKNLCKHTQDAQTFLVTPTRGMAYIHGTATKNDCLY</sequence>
<dbReference type="PROSITE" id="PS50158">
    <property type="entry name" value="ZF_CCHC"/>
    <property type="match status" value="1"/>
</dbReference>
<keyword evidence="6" id="KW-1185">Reference proteome</keyword>
<evidence type="ECO:0000256" key="3">
    <source>
        <dbReference type="SAM" id="MobiDB-lite"/>
    </source>
</evidence>
<dbReference type="EMBL" id="AVOT02006614">
    <property type="protein sequence ID" value="MBW0482006.1"/>
    <property type="molecule type" value="Genomic_DNA"/>
</dbReference>
<evidence type="ECO:0000313" key="6">
    <source>
        <dbReference type="Proteomes" id="UP000765509"/>
    </source>
</evidence>
<feature type="compositionally biased region" description="Basic and acidic residues" evidence="3">
    <location>
        <begin position="386"/>
        <end position="395"/>
    </location>
</feature>
<evidence type="ECO:0000256" key="1">
    <source>
        <dbReference type="ARBA" id="ARBA00022664"/>
    </source>
</evidence>
<gene>
    <name evidence="5" type="ORF">O181_021721</name>
</gene>
<organism evidence="5 6">
    <name type="scientific">Austropuccinia psidii MF-1</name>
    <dbReference type="NCBI Taxonomy" id="1389203"/>
    <lineage>
        <taxon>Eukaryota</taxon>
        <taxon>Fungi</taxon>
        <taxon>Dikarya</taxon>
        <taxon>Basidiomycota</taxon>
        <taxon>Pucciniomycotina</taxon>
        <taxon>Pucciniomycetes</taxon>
        <taxon>Pucciniales</taxon>
        <taxon>Sphaerophragmiaceae</taxon>
        <taxon>Austropuccinia</taxon>
    </lineage>
</organism>
<keyword evidence="1" id="KW-0507">mRNA processing</keyword>
<reference evidence="5" key="1">
    <citation type="submission" date="2021-03" db="EMBL/GenBank/DDBJ databases">
        <title>Draft genome sequence of rust myrtle Austropuccinia psidii MF-1, a brazilian biotype.</title>
        <authorList>
            <person name="Quecine M.C."/>
            <person name="Pachon D.M.R."/>
            <person name="Bonatelli M.L."/>
            <person name="Correr F.H."/>
            <person name="Franceschini L.M."/>
            <person name="Leite T.F."/>
            <person name="Margarido G.R.A."/>
            <person name="Almeida C.A."/>
            <person name="Ferrarezi J.A."/>
            <person name="Labate C.A."/>
        </authorList>
    </citation>
    <scope>NUCLEOTIDE SEQUENCE</scope>
    <source>
        <strain evidence="5">MF-1</strain>
    </source>
</reference>
<dbReference type="GO" id="GO:0008270">
    <property type="term" value="F:zinc ion binding"/>
    <property type="evidence" value="ECO:0007669"/>
    <property type="project" value="UniProtKB-KW"/>
</dbReference>
<dbReference type="SUPFAM" id="SSF57756">
    <property type="entry name" value="Retrovirus zinc finger-like domains"/>
    <property type="match status" value="1"/>
</dbReference>
<dbReference type="Gene3D" id="4.10.60.10">
    <property type="entry name" value="Zinc finger, CCHC-type"/>
    <property type="match status" value="1"/>
</dbReference>
<comment type="caution">
    <text evidence="5">The sequence shown here is derived from an EMBL/GenBank/DDBJ whole genome shotgun (WGS) entry which is preliminary data.</text>
</comment>
<accession>A0A9Q3GW15</accession>